<evidence type="ECO:0000313" key="2">
    <source>
        <dbReference type="EMBL" id="EAW09232.1"/>
    </source>
</evidence>
<dbReference type="PROSITE" id="PS50280">
    <property type="entry name" value="SET"/>
    <property type="match status" value="1"/>
</dbReference>
<organism evidence="2 3">
    <name type="scientific">Aspergillus clavatus (strain ATCC 1007 / CBS 513.65 / DSM 816 / NCTC 3887 / NRRL 1 / QM 1276 / 107)</name>
    <dbReference type="NCBI Taxonomy" id="344612"/>
    <lineage>
        <taxon>Eukaryota</taxon>
        <taxon>Fungi</taxon>
        <taxon>Dikarya</taxon>
        <taxon>Ascomycota</taxon>
        <taxon>Pezizomycotina</taxon>
        <taxon>Eurotiomycetes</taxon>
        <taxon>Eurotiomycetidae</taxon>
        <taxon>Eurotiales</taxon>
        <taxon>Aspergillaceae</taxon>
        <taxon>Aspergillus</taxon>
        <taxon>Aspergillus subgen. Fumigati</taxon>
    </lineage>
</organism>
<sequence>MRPDWWPGEIHESFTEWAISQGVIVNGVAPARFPGRGLGMISTRAIKKGEVILTVPLKAMLTTRRIPASFKQQFPKDVSVHALLAAFLTLGEEEDLQKYELWRQTWPIRRDFEDSVPLLWPSSLRGPNPCYDDNATQLNLLPPSISGAWNTIRKRKIGYEYETSHQNLLAQQEQRLLKAWNSVISVFPETDWEAYSYNWFIVNTRSFYYLMPGQQPPEDRNDAMALLPFADYFNHSDIEDDVKFNGQKYIFRATRNYDVDEEIYMSYGPHPNDFLLAEYGFFLEENGSEAIYLDDIIFRDLSASLQEELYLQQYYGNYEVTATGACYRTEIAACMKYMTPRDWRNYVLGYSTKGFDEQKSAAIIQEWIRAYVKEADTTLAALEHLGPDQVDQKDIEKVSTLVRRWGQIKALCDKALITVSC</sequence>
<dbReference type="InterPro" id="IPR046341">
    <property type="entry name" value="SET_dom_sf"/>
</dbReference>
<dbReference type="RefSeq" id="XP_001270658.1">
    <property type="nucleotide sequence ID" value="XM_001270657.1"/>
</dbReference>
<dbReference type="InterPro" id="IPR044429">
    <property type="entry name" value="SETD4_SET"/>
</dbReference>
<dbReference type="OrthoDB" id="341421at2759"/>
<dbReference type="PANTHER" id="PTHR13271:SF137">
    <property type="entry name" value="SET DOMAIN-CONTAINING PROTEIN"/>
    <property type="match status" value="1"/>
</dbReference>
<feature type="domain" description="SET" evidence="1">
    <location>
        <begin position="26"/>
        <end position="268"/>
    </location>
</feature>
<gene>
    <name evidence="2" type="ORF">ACLA_034350</name>
</gene>
<dbReference type="VEuPathDB" id="FungiDB:ACLA_034350"/>
<dbReference type="HOGENOM" id="CLU_041939_3_1_1"/>
<dbReference type="InterPro" id="IPR050600">
    <property type="entry name" value="SETD3_SETD6_MTase"/>
</dbReference>
<dbReference type="eggNOG" id="KOG1337">
    <property type="taxonomic scope" value="Eukaryota"/>
</dbReference>
<dbReference type="GeneID" id="4703201"/>
<dbReference type="InterPro" id="IPR001214">
    <property type="entry name" value="SET_dom"/>
</dbReference>
<dbReference type="AlphaFoldDB" id="A1CJA8"/>
<dbReference type="Gene3D" id="3.90.1410.10">
    <property type="entry name" value="set domain protein methyltransferase, domain 1"/>
    <property type="match status" value="1"/>
</dbReference>
<accession>A1CJA8</accession>
<dbReference type="SMART" id="SM00317">
    <property type="entry name" value="SET"/>
    <property type="match status" value="1"/>
</dbReference>
<dbReference type="CDD" id="cd19177">
    <property type="entry name" value="SET_SETD4"/>
    <property type="match status" value="1"/>
</dbReference>
<proteinExistence type="predicted"/>
<evidence type="ECO:0000259" key="1">
    <source>
        <dbReference type="PROSITE" id="PS50280"/>
    </source>
</evidence>
<dbReference type="EMBL" id="DS027056">
    <property type="protein sequence ID" value="EAW09232.1"/>
    <property type="molecule type" value="Genomic_DNA"/>
</dbReference>
<dbReference type="OMA" id="VWDEVCI"/>
<dbReference type="PANTHER" id="PTHR13271">
    <property type="entry name" value="UNCHARACTERIZED PUTATIVE METHYLTRANSFERASE"/>
    <property type="match status" value="1"/>
</dbReference>
<evidence type="ECO:0000313" key="3">
    <source>
        <dbReference type="Proteomes" id="UP000006701"/>
    </source>
</evidence>
<name>A1CJA8_ASPCL</name>
<dbReference type="GO" id="GO:0016279">
    <property type="term" value="F:protein-lysine N-methyltransferase activity"/>
    <property type="evidence" value="ECO:0007669"/>
    <property type="project" value="InterPro"/>
</dbReference>
<dbReference type="SUPFAM" id="SSF82199">
    <property type="entry name" value="SET domain"/>
    <property type="match status" value="1"/>
</dbReference>
<keyword evidence="3" id="KW-1185">Reference proteome</keyword>
<protein>
    <recommendedName>
        <fullName evidence="1">SET domain-containing protein</fullName>
    </recommendedName>
</protein>
<dbReference type="Pfam" id="PF00856">
    <property type="entry name" value="SET"/>
    <property type="match status" value="1"/>
</dbReference>
<dbReference type="KEGG" id="act:ACLA_034350"/>
<dbReference type="Proteomes" id="UP000006701">
    <property type="component" value="Unassembled WGS sequence"/>
</dbReference>
<reference evidence="2 3" key="1">
    <citation type="journal article" date="2008" name="PLoS Genet.">
        <title>Genomic islands in the pathogenic filamentous fungus Aspergillus fumigatus.</title>
        <authorList>
            <person name="Fedorova N.D."/>
            <person name="Khaldi N."/>
            <person name="Joardar V.S."/>
            <person name="Maiti R."/>
            <person name="Amedeo P."/>
            <person name="Anderson M.J."/>
            <person name="Crabtree J."/>
            <person name="Silva J.C."/>
            <person name="Badger J.H."/>
            <person name="Albarraq A."/>
            <person name="Angiuoli S."/>
            <person name="Bussey H."/>
            <person name="Bowyer P."/>
            <person name="Cotty P.J."/>
            <person name="Dyer P.S."/>
            <person name="Egan A."/>
            <person name="Galens K."/>
            <person name="Fraser-Liggett C.M."/>
            <person name="Haas B.J."/>
            <person name="Inman J.M."/>
            <person name="Kent R."/>
            <person name="Lemieux S."/>
            <person name="Malavazi I."/>
            <person name="Orvis J."/>
            <person name="Roemer T."/>
            <person name="Ronning C.M."/>
            <person name="Sundaram J.P."/>
            <person name="Sutton G."/>
            <person name="Turner G."/>
            <person name="Venter J.C."/>
            <person name="White O.R."/>
            <person name="Whitty B.R."/>
            <person name="Youngman P."/>
            <person name="Wolfe K.H."/>
            <person name="Goldman G.H."/>
            <person name="Wortman J.R."/>
            <person name="Jiang B."/>
            <person name="Denning D.W."/>
            <person name="Nierman W.C."/>
        </authorList>
    </citation>
    <scope>NUCLEOTIDE SEQUENCE [LARGE SCALE GENOMIC DNA]</scope>
    <source>
        <strain evidence="3">ATCC 1007 / CBS 513.65 / DSM 816 / NCTC 3887 / NRRL 1</strain>
    </source>
</reference>